<dbReference type="InterPro" id="IPR036866">
    <property type="entry name" value="RibonucZ/Hydroxyglut_hydro"/>
</dbReference>
<name>A0A1K1M0C6_9BACT</name>
<dbReference type="InterPro" id="IPR052533">
    <property type="entry name" value="WalJ/YycJ-like"/>
</dbReference>
<reference evidence="2 3" key="1">
    <citation type="submission" date="2016-11" db="EMBL/GenBank/DDBJ databases">
        <authorList>
            <person name="Jaros S."/>
            <person name="Januszkiewicz K."/>
            <person name="Wedrychowicz H."/>
        </authorList>
    </citation>
    <scope>NUCLEOTIDE SEQUENCE [LARGE SCALE GENOMIC DNA]</scope>
    <source>
        <strain evidence="2 3">DSM 784</strain>
    </source>
</reference>
<organism evidence="2 3">
    <name type="scientific">Chitinophaga sancti</name>
    <dbReference type="NCBI Taxonomy" id="1004"/>
    <lineage>
        <taxon>Bacteria</taxon>
        <taxon>Pseudomonadati</taxon>
        <taxon>Bacteroidota</taxon>
        <taxon>Chitinophagia</taxon>
        <taxon>Chitinophagales</taxon>
        <taxon>Chitinophagaceae</taxon>
        <taxon>Chitinophaga</taxon>
    </lineage>
</organism>
<dbReference type="PANTHER" id="PTHR47619:SF1">
    <property type="entry name" value="EXODEOXYRIBONUCLEASE WALJ"/>
    <property type="match status" value="1"/>
</dbReference>
<dbReference type="SUPFAM" id="SSF56281">
    <property type="entry name" value="Metallo-hydrolase/oxidoreductase"/>
    <property type="match status" value="1"/>
</dbReference>
<dbReference type="STRING" id="1004.SAMN05661012_00350"/>
<dbReference type="Gene3D" id="3.60.15.10">
    <property type="entry name" value="Ribonuclease Z/Hydroxyacylglutathione hydrolase-like"/>
    <property type="match status" value="1"/>
</dbReference>
<dbReference type="Proteomes" id="UP000183788">
    <property type="component" value="Unassembled WGS sequence"/>
</dbReference>
<dbReference type="EMBL" id="FPIZ01000001">
    <property type="protein sequence ID" value="SFW16613.1"/>
    <property type="molecule type" value="Genomic_DNA"/>
</dbReference>
<dbReference type="AlphaFoldDB" id="A0A1K1M0C6"/>
<dbReference type="PANTHER" id="PTHR47619">
    <property type="entry name" value="METALLO-HYDROLASE YYCJ-RELATED"/>
    <property type="match status" value="1"/>
</dbReference>
<dbReference type="InterPro" id="IPR001279">
    <property type="entry name" value="Metallo-B-lactamas"/>
</dbReference>
<evidence type="ECO:0000313" key="2">
    <source>
        <dbReference type="EMBL" id="SFW16613.1"/>
    </source>
</evidence>
<dbReference type="Pfam" id="PF00753">
    <property type="entry name" value="Lactamase_B"/>
    <property type="match status" value="1"/>
</dbReference>
<dbReference type="OrthoDB" id="9781189at2"/>
<accession>A0A1K1M0C6</accession>
<proteinExistence type="predicted"/>
<sequence length="241" mass="26799">MELIVLGSNSAGNGYLLRASNGDTLLIECGVPMKRIKEALNFDLSRVSCIVSHCHGDHASSISDVLKSGISVWSNAHTLEEKGVRMHYRANILVAGITCHIEGFRVKAFDVNHDVPCHGFLISHPECGLVLFLTDTYYCDYTFPGLNNIIIECNHDTEIIDTNGTPGFLRDRIIQSHMNLKTCKELLAANDLSKVNNIVLIHLSDSNSNQFQFRKEIRELTGKTVHIAERGKVIPFNVNPI</sequence>
<protein>
    <submittedName>
        <fullName evidence="2">Phosphoribosyl 1,2-cyclic phosphodiesterase</fullName>
    </submittedName>
</protein>
<evidence type="ECO:0000259" key="1">
    <source>
        <dbReference type="Pfam" id="PF00753"/>
    </source>
</evidence>
<feature type="domain" description="Metallo-beta-lactamase" evidence="1">
    <location>
        <begin position="11"/>
        <end position="69"/>
    </location>
</feature>
<evidence type="ECO:0000313" key="3">
    <source>
        <dbReference type="Proteomes" id="UP000183788"/>
    </source>
</evidence>
<gene>
    <name evidence="2" type="ORF">SAMN05661012_00350</name>
</gene>